<name>A0A0E0CK01_9ORYZ</name>
<feature type="compositionally biased region" description="Low complexity" evidence="1">
    <location>
        <begin position="118"/>
        <end position="143"/>
    </location>
</feature>
<feature type="compositionally biased region" description="Polar residues" evidence="1">
    <location>
        <begin position="96"/>
        <end position="108"/>
    </location>
</feature>
<protein>
    <submittedName>
        <fullName evidence="2">Uncharacterized protein</fullName>
    </submittedName>
</protein>
<dbReference type="EnsemblPlants" id="OMERI02G15160.1">
    <property type="protein sequence ID" value="OMERI02G15160.1"/>
    <property type="gene ID" value="OMERI02G15160"/>
</dbReference>
<accession>A0A0E0CK01</accession>
<reference evidence="2" key="1">
    <citation type="submission" date="2015-04" db="UniProtKB">
        <authorList>
            <consortium name="EnsemblPlants"/>
        </authorList>
    </citation>
    <scope>IDENTIFICATION</scope>
</reference>
<dbReference type="Proteomes" id="UP000008021">
    <property type="component" value="Chromosome 2"/>
</dbReference>
<organism evidence="2">
    <name type="scientific">Oryza meridionalis</name>
    <dbReference type="NCBI Taxonomy" id="40149"/>
    <lineage>
        <taxon>Eukaryota</taxon>
        <taxon>Viridiplantae</taxon>
        <taxon>Streptophyta</taxon>
        <taxon>Embryophyta</taxon>
        <taxon>Tracheophyta</taxon>
        <taxon>Spermatophyta</taxon>
        <taxon>Magnoliopsida</taxon>
        <taxon>Liliopsida</taxon>
        <taxon>Poales</taxon>
        <taxon>Poaceae</taxon>
        <taxon>BOP clade</taxon>
        <taxon>Oryzoideae</taxon>
        <taxon>Oryzeae</taxon>
        <taxon>Oryzinae</taxon>
        <taxon>Oryza</taxon>
    </lineage>
</organism>
<feature type="region of interest" description="Disordered" evidence="1">
    <location>
        <begin position="17"/>
        <end position="66"/>
    </location>
</feature>
<sequence>MPLPPSAKPLTRVCTADAARLANPEPPPPAKADARSDKSRPTAPPLLQSLRKAGACCKPCSPPTTACARERRRALRDNSLHLPLAPPSPINRTLAPDNSQNFTLNLHSQSRRPKPSDSPGTAAPPSRPAPAEQSAAAEPTPSSRRLGPFDRRAAATIVATDRLGSSSPRRLGPSPLQPRTG</sequence>
<dbReference type="HOGENOM" id="CLU_1491303_0_0_1"/>
<proteinExistence type="predicted"/>
<dbReference type="AlphaFoldDB" id="A0A0E0CK01"/>
<feature type="compositionally biased region" description="Low complexity" evidence="1">
    <location>
        <begin position="162"/>
        <end position="181"/>
    </location>
</feature>
<reference evidence="2" key="2">
    <citation type="submission" date="2018-05" db="EMBL/GenBank/DDBJ databases">
        <title>OmerRS3 (Oryza meridionalis Reference Sequence Version 3).</title>
        <authorList>
            <person name="Zhang J."/>
            <person name="Kudrna D."/>
            <person name="Lee S."/>
            <person name="Talag J."/>
            <person name="Welchert J."/>
            <person name="Wing R.A."/>
        </authorList>
    </citation>
    <scope>NUCLEOTIDE SEQUENCE [LARGE SCALE GENOMIC DNA]</scope>
    <source>
        <strain evidence="2">cv. OR44</strain>
    </source>
</reference>
<dbReference type="Gramene" id="OMERI02G15160.1">
    <property type="protein sequence ID" value="OMERI02G15160.1"/>
    <property type="gene ID" value="OMERI02G15160"/>
</dbReference>
<keyword evidence="3" id="KW-1185">Reference proteome</keyword>
<evidence type="ECO:0000313" key="3">
    <source>
        <dbReference type="Proteomes" id="UP000008021"/>
    </source>
</evidence>
<feature type="region of interest" description="Disordered" evidence="1">
    <location>
        <begin position="78"/>
        <end position="181"/>
    </location>
</feature>
<evidence type="ECO:0000313" key="2">
    <source>
        <dbReference type="EnsemblPlants" id="OMERI02G15160.1"/>
    </source>
</evidence>
<evidence type="ECO:0000256" key="1">
    <source>
        <dbReference type="SAM" id="MobiDB-lite"/>
    </source>
</evidence>